<sequence>MLGALYQFDDAARSLEATAASRIDTGYLTNPTALYEKSIANSGFTTVSANSAGGTAWRIANTTGEDTVEEEIVFTVHGIVFHCDLPPITRPFAKSTSPRHLQQKIVITGLGTPTFNKAVDGLTRIDSLLRLNIREGPKSLATNIGGYPTLAIANRYFTSKKIANEDEHVPFTQDVDPKGILDAFRGDTLVHTSENEVWYYRKQTLPSGDHHFTKVQPANIKAGDIVEVQFTVTLVESAKKKTPSSKPNSFTKLILRSITLLDDTYSENARVAEPLIPTPSRRTLKRKIGHDEEESMEAENRLKRMAIDTTQGPHQ</sequence>
<reference evidence="2 3" key="1">
    <citation type="submission" date="2024-01" db="EMBL/GenBank/DDBJ databases">
        <title>A draft genome for a cacao thread blight-causing isolate of Paramarasmius palmivorus.</title>
        <authorList>
            <person name="Baruah I.K."/>
            <person name="Bukari Y."/>
            <person name="Amoako-Attah I."/>
            <person name="Meinhardt L.W."/>
            <person name="Bailey B.A."/>
            <person name="Cohen S.P."/>
        </authorList>
    </citation>
    <scope>NUCLEOTIDE SEQUENCE [LARGE SCALE GENOMIC DNA]</scope>
    <source>
        <strain evidence="2 3">GH-12</strain>
    </source>
</reference>
<evidence type="ECO:0000313" key="2">
    <source>
        <dbReference type="EMBL" id="KAK7049468.1"/>
    </source>
</evidence>
<evidence type="ECO:0000256" key="1">
    <source>
        <dbReference type="SAM" id="MobiDB-lite"/>
    </source>
</evidence>
<dbReference type="Proteomes" id="UP001383192">
    <property type="component" value="Unassembled WGS sequence"/>
</dbReference>
<organism evidence="2 3">
    <name type="scientific">Paramarasmius palmivorus</name>
    <dbReference type="NCBI Taxonomy" id="297713"/>
    <lineage>
        <taxon>Eukaryota</taxon>
        <taxon>Fungi</taxon>
        <taxon>Dikarya</taxon>
        <taxon>Basidiomycota</taxon>
        <taxon>Agaricomycotina</taxon>
        <taxon>Agaricomycetes</taxon>
        <taxon>Agaricomycetidae</taxon>
        <taxon>Agaricales</taxon>
        <taxon>Marasmiineae</taxon>
        <taxon>Marasmiaceae</taxon>
        <taxon>Paramarasmius</taxon>
    </lineage>
</organism>
<gene>
    <name evidence="2" type="ORF">VNI00_005499</name>
</gene>
<keyword evidence="3" id="KW-1185">Reference proteome</keyword>
<accession>A0AAW0DB55</accession>
<dbReference type="EMBL" id="JAYKXP010000016">
    <property type="protein sequence ID" value="KAK7049468.1"/>
    <property type="molecule type" value="Genomic_DNA"/>
</dbReference>
<dbReference type="AlphaFoldDB" id="A0AAW0DB55"/>
<proteinExistence type="predicted"/>
<evidence type="ECO:0000313" key="3">
    <source>
        <dbReference type="Proteomes" id="UP001383192"/>
    </source>
</evidence>
<protein>
    <submittedName>
        <fullName evidence="2">Uncharacterized protein</fullName>
    </submittedName>
</protein>
<comment type="caution">
    <text evidence="2">The sequence shown here is derived from an EMBL/GenBank/DDBJ whole genome shotgun (WGS) entry which is preliminary data.</text>
</comment>
<feature type="region of interest" description="Disordered" evidence="1">
    <location>
        <begin position="285"/>
        <end position="315"/>
    </location>
</feature>
<name>A0AAW0DB55_9AGAR</name>